<accession>A0A0T5ZWT7</accession>
<evidence type="ECO:0000313" key="4">
    <source>
        <dbReference type="Proteomes" id="UP000051297"/>
    </source>
</evidence>
<feature type="transmembrane region" description="Helical" evidence="2">
    <location>
        <begin position="155"/>
        <end position="179"/>
    </location>
</feature>
<feature type="transmembrane region" description="Helical" evidence="2">
    <location>
        <begin position="85"/>
        <end position="105"/>
    </location>
</feature>
<dbReference type="Proteomes" id="UP000051297">
    <property type="component" value="Unassembled WGS sequence"/>
</dbReference>
<dbReference type="STRING" id="1576480.XU08_C0006G0010"/>
<feature type="compositionally biased region" description="Basic and acidic residues" evidence="1">
    <location>
        <begin position="315"/>
        <end position="325"/>
    </location>
</feature>
<feature type="compositionally biased region" description="Basic residues" evidence="1">
    <location>
        <begin position="273"/>
        <end position="297"/>
    </location>
</feature>
<evidence type="ECO:0000256" key="1">
    <source>
        <dbReference type="SAM" id="MobiDB-lite"/>
    </source>
</evidence>
<protein>
    <submittedName>
        <fullName evidence="3">Uncharacterized protein</fullName>
    </submittedName>
</protein>
<evidence type="ECO:0000313" key="3">
    <source>
        <dbReference type="EMBL" id="KRT67223.1"/>
    </source>
</evidence>
<gene>
    <name evidence="3" type="ORF">XU08_C0006G0010</name>
</gene>
<feature type="region of interest" description="Disordered" evidence="1">
    <location>
        <begin position="270"/>
        <end position="325"/>
    </location>
</feature>
<dbReference type="EMBL" id="LDXK01000006">
    <property type="protein sequence ID" value="KRT67223.1"/>
    <property type="molecule type" value="Genomic_DNA"/>
</dbReference>
<keyword evidence="2" id="KW-1133">Transmembrane helix</keyword>
<name>A0A0T5ZWT7_UNCKA</name>
<keyword evidence="2" id="KW-0472">Membrane</keyword>
<comment type="caution">
    <text evidence="3">The sequence shown here is derived from an EMBL/GenBank/DDBJ whole genome shotgun (WGS) entry which is preliminary data.</text>
</comment>
<feature type="transmembrane region" description="Helical" evidence="2">
    <location>
        <begin position="52"/>
        <end position="73"/>
    </location>
</feature>
<organism evidence="3 4">
    <name type="scientific">candidate division WWE3 bacterium CSP1-7</name>
    <dbReference type="NCBI Taxonomy" id="1576480"/>
    <lineage>
        <taxon>Bacteria</taxon>
        <taxon>Katanobacteria</taxon>
    </lineage>
</organism>
<reference evidence="3 4" key="1">
    <citation type="submission" date="2015-05" db="EMBL/GenBank/DDBJ databases">
        <title>Critical biogeochemical functions in the subsurface are associated with bacteria from new phyla and little studied lineages.</title>
        <authorList>
            <person name="Hug L.A."/>
            <person name="Thomas B.C."/>
            <person name="Sharon I."/>
            <person name="Brown C.T."/>
            <person name="Sharma R."/>
            <person name="Hettich R.L."/>
            <person name="Wilkins M.J."/>
            <person name="Williams K.H."/>
            <person name="Singh A."/>
            <person name="Banfield J.F."/>
        </authorList>
    </citation>
    <scope>NUCLEOTIDE SEQUENCE [LARGE SCALE GENOMIC DNA]</scope>
    <source>
        <strain evidence="3">CSP1-7</strain>
    </source>
</reference>
<feature type="transmembrane region" description="Helical" evidence="2">
    <location>
        <begin position="29"/>
        <end position="46"/>
    </location>
</feature>
<sequence>MKKSIYAPWLVRFYHWYHEDRRRRRQEDLCHFGRVVFFWAPLYWFFERRIFGWVRPWLIVLSTALLTFYVVLFAAQPQMVRITTIYLLAIVAGSAAIFAVAVPTLQSLDHGRLGKLLVWPEHSLVHVWMFLAVGAFAILSYFAAYHIVMVVMISLGLAAVLGGAAGIIVLGGYLVVAAFKGLFAVLGRILPPLPSIEISFPAPVANAFKNAAGAISLAWNWLLTLKRRTICPWVTFRDGVIEFEFAPEPAKPSALAAVVSSAAKVQTAIYPKPKGKAKRKAGTKPKSKSKSKKKSASSRKSDSIRALRRSGFKFGKPEEGGRNDI</sequence>
<evidence type="ECO:0000256" key="2">
    <source>
        <dbReference type="SAM" id="Phobius"/>
    </source>
</evidence>
<feature type="transmembrane region" description="Helical" evidence="2">
    <location>
        <begin position="125"/>
        <end position="148"/>
    </location>
</feature>
<proteinExistence type="predicted"/>
<dbReference type="AlphaFoldDB" id="A0A0T5ZWT7"/>
<keyword evidence="2" id="KW-0812">Transmembrane</keyword>